<keyword evidence="3 5" id="KW-0326">Glycosidase</keyword>
<dbReference type="Pfam" id="PF00933">
    <property type="entry name" value="Glyco_hydro_3"/>
    <property type="match status" value="1"/>
</dbReference>
<dbReference type="RefSeq" id="WP_349215170.1">
    <property type="nucleotide sequence ID" value="NZ_JBBMFA010000066.1"/>
</dbReference>
<keyword evidence="6" id="KW-1185">Reference proteome</keyword>
<evidence type="ECO:0000313" key="6">
    <source>
        <dbReference type="Proteomes" id="UP001477672"/>
    </source>
</evidence>
<dbReference type="InterPro" id="IPR050226">
    <property type="entry name" value="NagZ_Beta-hexosaminidase"/>
</dbReference>
<dbReference type="PANTHER" id="PTHR30480">
    <property type="entry name" value="BETA-HEXOSAMINIDASE-RELATED"/>
    <property type="match status" value="1"/>
</dbReference>
<dbReference type="EMBL" id="JBBMFA010000066">
    <property type="protein sequence ID" value="MEQ2519736.1"/>
    <property type="molecule type" value="Genomic_DNA"/>
</dbReference>
<dbReference type="InterPro" id="IPR017853">
    <property type="entry name" value="GH"/>
</dbReference>
<comment type="similarity">
    <text evidence="1">Belongs to the glycosyl hydrolase 3 family.</text>
</comment>
<evidence type="ECO:0000259" key="4">
    <source>
        <dbReference type="Pfam" id="PF00933"/>
    </source>
</evidence>
<comment type="caution">
    <text evidence="5">The sequence shown here is derived from an EMBL/GenBank/DDBJ whole genome shotgun (WGS) entry which is preliminary data.</text>
</comment>
<dbReference type="Gene3D" id="3.20.20.300">
    <property type="entry name" value="Glycoside hydrolase, family 3, N-terminal domain"/>
    <property type="match status" value="1"/>
</dbReference>
<keyword evidence="2 5" id="KW-0378">Hydrolase</keyword>
<dbReference type="InterPro" id="IPR036881">
    <property type="entry name" value="Glyco_hydro_3_C_sf"/>
</dbReference>
<feature type="domain" description="Glycoside hydrolase family 3 N-terminal" evidence="4">
    <location>
        <begin position="9"/>
        <end position="332"/>
    </location>
</feature>
<accession>A0ABV1GDA9</accession>
<protein>
    <submittedName>
        <fullName evidence="5">Glycoside hydrolase family 3 protein</fullName>
        <ecNumber evidence="5">3.2.1.-</ecNumber>
    </submittedName>
</protein>
<dbReference type="SUPFAM" id="SSF51445">
    <property type="entry name" value="(Trans)glycosidases"/>
    <property type="match status" value="1"/>
</dbReference>
<dbReference type="PANTHER" id="PTHR30480:SF16">
    <property type="entry name" value="GLYCOSIDE HYDROLASE FAMILY 3 DOMAIN PROTEIN"/>
    <property type="match status" value="1"/>
</dbReference>
<organism evidence="5 6">
    <name type="scientific">Ruthenibacterium intestinale</name>
    <dbReference type="NCBI Taxonomy" id="3133163"/>
    <lineage>
        <taxon>Bacteria</taxon>
        <taxon>Bacillati</taxon>
        <taxon>Bacillota</taxon>
        <taxon>Clostridia</taxon>
        <taxon>Eubacteriales</taxon>
        <taxon>Oscillospiraceae</taxon>
        <taxon>Ruthenibacterium</taxon>
    </lineage>
</organism>
<proteinExistence type="inferred from homology"/>
<dbReference type="EC" id="3.2.1.-" evidence="5"/>
<gene>
    <name evidence="5" type="ORF">WMO24_04720</name>
</gene>
<evidence type="ECO:0000256" key="3">
    <source>
        <dbReference type="ARBA" id="ARBA00023295"/>
    </source>
</evidence>
<evidence type="ECO:0000313" key="5">
    <source>
        <dbReference type="EMBL" id="MEQ2519736.1"/>
    </source>
</evidence>
<dbReference type="PRINTS" id="PR00133">
    <property type="entry name" value="GLHYDRLASE3"/>
</dbReference>
<dbReference type="InterPro" id="IPR036962">
    <property type="entry name" value="Glyco_hydro_3_N_sf"/>
</dbReference>
<reference evidence="5 6" key="1">
    <citation type="submission" date="2024-03" db="EMBL/GenBank/DDBJ databases">
        <title>Human intestinal bacterial collection.</title>
        <authorList>
            <person name="Pauvert C."/>
            <person name="Hitch T.C.A."/>
            <person name="Clavel T."/>
        </authorList>
    </citation>
    <scope>NUCLEOTIDE SEQUENCE [LARGE SCALE GENOMIC DNA]</scope>
    <source>
        <strain evidence="5 6">CLA-JM-H11</strain>
    </source>
</reference>
<dbReference type="Gene3D" id="3.40.50.1700">
    <property type="entry name" value="Glycoside hydrolase family 3 C-terminal domain"/>
    <property type="match status" value="1"/>
</dbReference>
<name>A0ABV1GDA9_9FIRM</name>
<evidence type="ECO:0000256" key="2">
    <source>
        <dbReference type="ARBA" id="ARBA00022801"/>
    </source>
</evidence>
<sequence length="517" mass="54867">MNERMLFMTLREKLGQLIMFGFPGLTPGPEALRLIEEYKAGNIVLFAHNLESAAQTARLCEELRRRVQDATGVPPILSIDQEGGVVARLTADAVSFPSAMAIAATGDVENARKAALYTGRELAALGMNCNLAPVMDVNTNAQNPVIGVRAYGSEPGPASDFALACIRGHVEAGILPVAKHFPGHGDTSVDSHLGLPRVEKSLDELMDCELVPYRRAIAQGVPAIMAAHILFPALEKENLPASMSPAILQGLLREKLGFTGLIVSDCLEMGAIQDHYGTPEGFVAALKAGLDLACISHTPALALRALDLAYEAVMDGSLPMARVDEAVAHVLAAKQRFAGAAASWEEVGCALHRKAARHIMEQAMTRLDENGVLPPVDEHAFFVGCPAYRATFASSAPDDGNTFAQTLAGRFGAAFQVTPVQPAEADIQAVLQATRPGQTVVAGTYNAHLNRGQLALVNALCEAGRKVIAVALRNPYDLPALSEKAWKLAAFEYTPLSFDAVEQVLRGADAPGSLNGL</sequence>
<evidence type="ECO:0000256" key="1">
    <source>
        <dbReference type="ARBA" id="ARBA00005336"/>
    </source>
</evidence>
<dbReference type="InterPro" id="IPR001764">
    <property type="entry name" value="Glyco_hydro_3_N"/>
</dbReference>
<dbReference type="Proteomes" id="UP001477672">
    <property type="component" value="Unassembled WGS sequence"/>
</dbReference>
<dbReference type="GO" id="GO:0016798">
    <property type="term" value="F:hydrolase activity, acting on glycosyl bonds"/>
    <property type="evidence" value="ECO:0007669"/>
    <property type="project" value="UniProtKB-KW"/>
</dbReference>